<dbReference type="InterPro" id="IPR004193">
    <property type="entry name" value="Glyco_hydro_13_N"/>
</dbReference>
<sequence length="926" mass="104221">MNRNRLYLLIMFCFSVMFVTAQVTTNPSPPYDDQSVTITFNAAEGSQGLMGYTGDVYAHTGVITDQSTSTSDWKYVKSDWGVNIEACKLTSLGNDVFTLELSPSIREFYGVPAGEKIEKLAFVFRSSDSSLEGKTSAGGDIFVDVSTNDLTVTINAPGENSIYAEGASVPIEVSATNATGITIYVNDVETESVSASSLSSTITAGTSGSYTIKAEATDGSATVSDEITFFVRGDVVEETMPANLKRGVNVNEDQSVTFVLFAPDKEFVHLVGSFNNWQISNDYQMKKDGDYFWLTLNSLDANTEYAFQFFIDGNVRIADPYTNKTLDPLDQYITEDIYPGLMAYPYDMTSEIASTFIINKEEYNWQVSDFSSPEVTKMVVYELHIRDFTANGDIKTVTDSIEYFKELGVNAIELMPFNEFEGNDSWGYNPSFYFATDKAYGTENDYKEFIDACHQNGIAVLMDMVLNHSFGQSPFARMYLDGGKPAANNPWYNRDHNMLNPDAQWGYDFNHESADTQELVDSICSFWLSEFNLDGFRFDFTKGFTNTSYPADSWASNFDQSRIDILTRMADEIWSVKSDAIVAFEHLSDNSEERILANHGILLWGNHNHNFNQATMGFDDSDFVWASYKERGWNDPHIINYMESHDEERIMYKNEQYGNSSGDYYVTDIATALDRTEAAAAFLISIPGPKMIWQFGELGYDYSINTCEDLSVSNDCRLSRKPIKWEYYEDENRKDLFDIYSRMINLKKTEPVFSSTDFSMSVASKTKLIALNLTDSDVRLIGNFDVVSQSIKPNFNSTGYWYSYFDGDSVNVSNMDMPYTLDPGQFILFSKKKLNGFIPHTSIGDPTYFKDANIAPNPASDKVNILTGSKPLRRIKVTSITGALMFETRVDASNPQIDISPFPKGIYLIHLIGDNDGYRVFKLLKK</sequence>
<dbReference type="PANTHER" id="PTHR43002">
    <property type="entry name" value="GLYCOGEN DEBRANCHING ENZYME"/>
    <property type="match status" value="1"/>
</dbReference>
<dbReference type="InterPro" id="IPR006047">
    <property type="entry name" value="GH13_cat_dom"/>
</dbReference>
<dbReference type="GO" id="GO:0004553">
    <property type="term" value="F:hydrolase activity, hydrolyzing O-glycosyl compounds"/>
    <property type="evidence" value="ECO:0007669"/>
    <property type="project" value="InterPro"/>
</dbReference>
<dbReference type="Gene3D" id="3.20.20.80">
    <property type="entry name" value="Glycosidases"/>
    <property type="match status" value="1"/>
</dbReference>
<dbReference type="Pfam" id="PF00128">
    <property type="entry name" value="Alpha-amylase"/>
    <property type="match status" value="1"/>
</dbReference>
<accession>A0AAE3M1Z9</accession>
<keyword evidence="2" id="KW-0732">Signal</keyword>
<evidence type="ECO:0000313" key="4">
    <source>
        <dbReference type="EMBL" id="MCW3785629.1"/>
    </source>
</evidence>
<keyword evidence="5" id="KW-1185">Reference proteome</keyword>
<comment type="similarity">
    <text evidence="1">Belongs to the glycosyl hydrolase 13 family.</text>
</comment>
<feature type="domain" description="Glycosyl hydrolase family 13 catalytic" evidence="3">
    <location>
        <begin position="382"/>
        <end position="747"/>
    </location>
</feature>
<dbReference type="NCBIfam" id="TIGR04183">
    <property type="entry name" value="Por_Secre_tail"/>
    <property type="match status" value="1"/>
</dbReference>
<name>A0AAE3M1Z9_9BACT</name>
<dbReference type="AlphaFoldDB" id="A0AAE3M1Z9"/>
<comment type="caution">
    <text evidence="4">The sequence shown here is derived from an EMBL/GenBank/DDBJ whole genome shotgun (WGS) entry which is preliminary data.</text>
</comment>
<dbReference type="SMART" id="SM00642">
    <property type="entry name" value="Aamy"/>
    <property type="match status" value="1"/>
</dbReference>
<protein>
    <submittedName>
        <fullName evidence="4">Alpha-amylase family glycosyl hydrolase</fullName>
    </submittedName>
</protein>
<dbReference type="InterPro" id="IPR026444">
    <property type="entry name" value="Secre_tail"/>
</dbReference>
<dbReference type="Pfam" id="PF17957">
    <property type="entry name" value="Big_7"/>
    <property type="match status" value="1"/>
</dbReference>
<feature type="chain" id="PRO_5042278681" evidence="2">
    <location>
        <begin position="22"/>
        <end position="926"/>
    </location>
</feature>
<feature type="signal peptide" evidence="2">
    <location>
        <begin position="1"/>
        <end position="21"/>
    </location>
</feature>
<evidence type="ECO:0000313" key="5">
    <source>
        <dbReference type="Proteomes" id="UP001209229"/>
    </source>
</evidence>
<dbReference type="Pfam" id="PF02922">
    <property type="entry name" value="CBM_48"/>
    <property type="match status" value="1"/>
</dbReference>
<evidence type="ECO:0000256" key="1">
    <source>
        <dbReference type="ARBA" id="ARBA00008061"/>
    </source>
</evidence>
<organism evidence="4 5">
    <name type="scientific">Plebeiibacterium sediminum</name>
    <dbReference type="NCBI Taxonomy" id="2992112"/>
    <lineage>
        <taxon>Bacteria</taxon>
        <taxon>Pseudomonadati</taxon>
        <taxon>Bacteroidota</taxon>
        <taxon>Bacteroidia</taxon>
        <taxon>Marinilabiliales</taxon>
        <taxon>Marinilabiliaceae</taxon>
        <taxon>Plebeiibacterium</taxon>
    </lineage>
</organism>
<dbReference type="Pfam" id="PF18962">
    <property type="entry name" value="Por_Secre_tail"/>
    <property type="match status" value="1"/>
</dbReference>
<dbReference type="Proteomes" id="UP001209229">
    <property type="component" value="Unassembled WGS sequence"/>
</dbReference>
<dbReference type="CDD" id="cd11350">
    <property type="entry name" value="AmyAc_4"/>
    <property type="match status" value="1"/>
</dbReference>
<evidence type="ECO:0000259" key="3">
    <source>
        <dbReference type="SMART" id="SM00642"/>
    </source>
</evidence>
<proteinExistence type="inferred from homology"/>
<dbReference type="InterPro" id="IPR013783">
    <property type="entry name" value="Ig-like_fold"/>
</dbReference>
<dbReference type="SUPFAM" id="SSF81296">
    <property type="entry name" value="E set domains"/>
    <property type="match status" value="1"/>
</dbReference>
<dbReference type="SUPFAM" id="SSF51445">
    <property type="entry name" value="(Trans)glycosidases"/>
    <property type="match status" value="1"/>
</dbReference>
<dbReference type="InterPro" id="IPR017853">
    <property type="entry name" value="GH"/>
</dbReference>
<dbReference type="Gene3D" id="2.60.40.10">
    <property type="entry name" value="Immunoglobulins"/>
    <property type="match status" value="2"/>
</dbReference>
<gene>
    <name evidence="4" type="ORF">OM075_04085</name>
</gene>
<evidence type="ECO:0000256" key="2">
    <source>
        <dbReference type="SAM" id="SignalP"/>
    </source>
</evidence>
<reference evidence="4" key="1">
    <citation type="submission" date="2022-10" db="EMBL/GenBank/DDBJ databases">
        <authorList>
            <person name="Yu W.X."/>
        </authorList>
    </citation>
    <scope>NUCLEOTIDE SEQUENCE</scope>
    <source>
        <strain evidence="4">AAT</strain>
    </source>
</reference>
<keyword evidence="4" id="KW-0378">Hydrolase</keyword>
<dbReference type="EMBL" id="JAPDPJ010000005">
    <property type="protein sequence ID" value="MCW3785629.1"/>
    <property type="molecule type" value="Genomic_DNA"/>
</dbReference>
<dbReference type="GO" id="GO:0005975">
    <property type="term" value="P:carbohydrate metabolic process"/>
    <property type="evidence" value="ECO:0007669"/>
    <property type="project" value="InterPro"/>
</dbReference>
<dbReference type="InterPro" id="IPR014756">
    <property type="entry name" value="Ig_E-set"/>
</dbReference>
<dbReference type="RefSeq" id="WP_301189201.1">
    <property type="nucleotide sequence ID" value="NZ_JAPDPJ010000005.1"/>
</dbReference>